<evidence type="ECO:0008006" key="5">
    <source>
        <dbReference type="Google" id="ProtNLM"/>
    </source>
</evidence>
<dbReference type="Pfam" id="PF17479">
    <property type="entry name" value="DUF3048_C"/>
    <property type="match status" value="1"/>
</dbReference>
<protein>
    <recommendedName>
        <fullName evidence="5">Lipoprotein YerB</fullName>
    </recommendedName>
</protein>
<proteinExistence type="predicted"/>
<dbReference type="Proteomes" id="UP000231246">
    <property type="component" value="Unassembled WGS sequence"/>
</dbReference>
<reference evidence="3 4" key="1">
    <citation type="submission" date="2017-09" db="EMBL/GenBank/DDBJ databases">
        <title>Depth-based differentiation of microbial function through sediment-hosted aquifers and enrichment of novel symbionts in the deep terrestrial subsurface.</title>
        <authorList>
            <person name="Probst A.J."/>
            <person name="Ladd B."/>
            <person name="Jarett J.K."/>
            <person name="Geller-Mcgrath D.E."/>
            <person name="Sieber C.M."/>
            <person name="Emerson J.B."/>
            <person name="Anantharaman K."/>
            <person name="Thomas B.C."/>
            <person name="Malmstrom R."/>
            <person name="Stieglmeier M."/>
            <person name="Klingl A."/>
            <person name="Woyke T."/>
            <person name="Ryan C.M."/>
            <person name="Banfield J.F."/>
        </authorList>
    </citation>
    <scope>NUCLEOTIDE SEQUENCE [LARGE SCALE GENOMIC DNA]</scope>
    <source>
        <strain evidence="3">CG22_combo_CG10-13_8_21_14_all_38_20</strain>
    </source>
</reference>
<name>A0A2H0BTQ1_9BACT</name>
<dbReference type="Gene3D" id="3.50.90.10">
    <property type="entry name" value="YerB-like"/>
    <property type="match status" value="1"/>
</dbReference>
<evidence type="ECO:0000259" key="2">
    <source>
        <dbReference type="Pfam" id="PF17479"/>
    </source>
</evidence>
<dbReference type="EMBL" id="PCTA01000035">
    <property type="protein sequence ID" value="PIP61065.1"/>
    <property type="molecule type" value="Genomic_DNA"/>
</dbReference>
<dbReference type="SUPFAM" id="SSF159774">
    <property type="entry name" value="YerB-like"/>
    <property type="match status" value="1"/>
</dbReference>
<dbReference type="Pfam" id="PF11258">
    <property type="entry name" value="DUF3048"/>
    <property type="match status" value="1"/>
</dbReference>
<organism evidence="3 4">
    <name type="scientific">Candidatus Roizmanbacteria bacterium CG22_combo_CG10-13_8_21_14_all_38_20</name>
    <dbReference type="NCBI Taxonomy" id="1974862"/>
    <lineage>
        <taxon>Bacteria</taxon>
        <taxon>Candidatus Roizmaniibacteriota</taxon>
    </lineage>
</organism>
<accession>A0A2H0BTQ1</accession>
<dbReference type="AlphaFoldDB" id="A0A2H0BTQ1"/>
<feature type="domain" description="DUF3048" evidence="1">
    <location>
        <begin position="78"/>
        <end position="168"/>
    </location>
</feature>
<comment type="caution">
    <text evidence="3">The sequence shown here is derived from an EMBL/GenBank/DDBJ whole genome shotgun (WGS) entry which is preliminary data.</text>
</comment>
<gene>
    <name evidence="3" type="ORF">COW99_06110</name>
</gene>
<evidence type="ECO:0000313" key="3">
    <source>
        <dbReference type="EMBL" id="PIP61065.1"/>
    </source>
</evidence>
<evidence type="ECO:0000313" key="4">
    <source>
        <dbReference type="Proteomes" id="UP000231246"/>
    </source>
</evidence>
<dbReference type="InterPro" id="IPR021416">
    <property type="entry name" value="DUF3048_N"/>
</dbReference>
<sequence length="388" mass="43500">MDKKKLLVIGIIIYLASTAVAFGVSRIFAPKIDGDLVSPQSLITDSEGNVQIDPGEPKTESCPLNGMLFTKTERSIWEGRRPLAVMIENHTDARPQSGLGSADIVYEAVVEGGITRFMGVYYCGVAANNINFSPVRSARTYFLDWVSEYDALYAHVGGAGKCNDPTVDEKAKALCQIDRYGIKDMDQFGISYPTCFRNPDRLSKTVATEHTMVCSSNGLYFVAESRDWTNVDEDDVSWDEDFRSWEFSDGDKAQDTPDATKISFGFWDGYKDFNVIWDYDKADNSYKRTMGGEAHTDFETKKQITAKNVVVQLTKETGPVDEHKHLLYETIGTGDAFIFKNGEAIEGTWSKNKRTARTLFYDENGKEIQFVPGQIWIEVVPKGKKVDF</sequence>
<dbReference type="InterPro" id="IPR035328">
    <property type="entry name" value="DUF3048_C"/>
</dbReference>
<evidence type="ECO:0000259" key="1">
    <source>
        <dbReference type="Pfam" id="PF11258"/>
    </source>
</evidence>
<dbReference type="InterPro" id="IPR023158">
    <property type="entry name" value="YerB-like_sf"/>
</dbReference>
<feature type="domain" description="DUF3048" evidence="2">
    <location>
        <begin position="275"/>
        <end position="377"/>
    </location>
</feature>